<protein>
    <submittedName>
        <fullName evidence="2">Uncharacterized protein</fullName>
    </submittedName>
</protein>
<keyword evidence="1" id="KW-1133">Transmembrane helix</keyword>
<feature type="transmembrane region" description="Helical" evidence="1">
    <location>
        <begin position="47"/>
        <end position="66"/>
    </location>
</feature>
<dbReference type="AlphaFoldDB" id="A0A1J5S0F9"/>
<accession>A0A1J5S0F9</accession>
<feature type="transmembrane region" description="Helical" evidence="1">
    <location>
        <begin position="78"/>
        <end position="101"/>
    </location>
</feature>
<comment type="caution">
    <text evidence="2">The sequence shown here is derived from an EMBL/GenBank/DDBJ whole genome shotgun (WGS) entry which is preliminary data.</text>
</comment>
<name>A0A1J5S0F9_9ZZZZ</name>
<gene>
    <name evidence="2" type="ORF">GALL_242040</name>
</gene>
<evidence type="ECO:0000313" key="2">
    <source>
        <dbReference type="EMBL" id="OIQ93821.1"/>
    </source>
</evidence>
<sequence length="102" mass="10539">MTALSDRTAGFGLAAALAALADLALVLLKQTHPAVLAWLARSFGHHWIGHGVLIVGLYAGAGLSLTRAGLGRRVSPTLLFRLLLTAMAVSGGGIALFFALFD</sequence>
<dbReference type="EMBL" id="MLJW01000199">
    <property type="protein sequence ID" value="OIQ93821.1"/>
    <property type="molecule type" value="Genomic_DNA"/>
</dbReference>
<keyword evidence="1" id="KW-0812">Transmembrane</keyword>
<evidence type="ECO:0000256" key="1">
    <source>
        <dbReference type="SAM" id="Phobius"/>
    </source>
</evidence>
<reference evidence="2" key="1">
    <citation type="submission" date="2016-10" db="EMBL/GenBank/DDBJ databases">
        <title>Sequence of Gallionella enrichment culture.</title>
        <authorList>
            <person name="Poehlein A."/>
            <person name="Muehling M."/>
            <person name="Daniel R."/>
        </authorList>
    </citation>
    <scope>NUCLEOTIDE SEQUENCE</scope>
</reference>
<organism evidence="2">
    <name type="scientific">mine drainage metagenome</name>
    <dbReference type="NCBI Taxonomy" id="410659"/>
    <lineage>
        <taxon>unclassified sequences</taxon>
        <taxon>metagenomes</taxon>
        <taxon>ecological metagenomes</taxon>
    </lineage>
</organism>
<keyword evidence="1" id="KW-0472">Membrane</keyword>
<proteinExistence type="predicted"/>